<keyword evidence="4" id="KW-0408">Iron</keyword>
<dbReference type="Pfam" id="PF00226">
    <property type="entry name" value="DnaJ"/>
    <property type="match status" value="1"/>
</dbReference>
<dbReference type="InterPro" id="IPR001623">
    <property type="entry name" value="DnaJ_domain"/>
</dbReference>
<dbReference type="Gene3D" id="3.10.660.10">
    <property type="entry name" value="DPH Zinc finger"/>
    <property type="match status" value="1"/>
</dbReference>
<dbReference type="SUPFAM" id="SSF144217">
    <property type="entry name" value="CSL zinc finger"/>
    <property type="match status" value="1"/>
</dbReference>
<dbReference type="PROSITE" id="PS50076">
    <property type="entry name" value="DNAJ_2"/>
    <property type="match status" value="1"/>
</dbReference>
<evidence type="ECO:0000256" key="1">
    <source>
        <dbReference type="ARBA" id="ARBA00006169"/>
    </source>
</evidence>
<dbReference type="GeneID" id="106807717"/>
<dbReference type="PROSITE" id="PS51074">
    <property type="entry name" value="DPH_MB"/>
    <property type="match status" value="1"/>
</dbReference>
<gene>
    <name evidence="8" type="primary">LOC106807717</name>
</gene>
<evidence type="ECO:0000259" key="6">
    <source>
        <dbReference type="PROSITE" id="PS51074"/>
    </source>
</evidence>
<dbReference type="PRINTS" id="PR00625">
    <property type="entry name" value="JDOMAIN"/>
</dbReference>
<accession>A0ABM1E0B7</accession>
<dbReference type="Proteomes" id="UP000695022">
    <property type="component" value="Unplaced"/>
</dbReference>
<dbReference type="SMART" id="SM00271">
    <property type="entry name" value="DnaJ"/>
    <property type="match status" value="1"/>
</dbReference>
<feature type="domain" description="J" evidence="5">
    <location>
        <begin position="3"/>
        <end position="67"/>
    </location>
</feature>
<dbReference type="PANTHER" id="PTHR45255">
    <property type="entry name" value="DNAJ HOMOLOG SUBFAMILY C MEMBER 24"/>
    <property type="match status" value="1"/>
</dbReference>
<keyword evidence="2" id="KW-0479">Metal-binding</keyword>
<evidence type="ECO:0000256" key="2">
    <source>
        <dbReference type="ARBA" id="ARBA00022723"/>
    </source>
</evidence>
<evidence type="ECO:0000313" key="7">
    <source>
        <dbReference type="Proteomes" id="UP000695022"/>
    </source>
</evidence>
<evidence type="ECO:0000313" key="8">
    <source>
        <dbReference type="RefSeq" id="XP_014665638.1"/>
    </source>
</evidence>
<name>A0ABM1E0B7_PRICU</name>
<dbReference type="CDD" id="cd06257">
    <property type="entry name" value="DnaJ"/>
    <property type="match status" value="1"/>
</dbReference>
<organism evidence="7 8">
    <name type="scientific">Priapulus caudatus</name>
    <name type="common">Priapulid worm</name>
    <dbReference type="NCBI Taxonomy" id="37621"/>
    <lineage>
        <taxon>Eukaryota</taxon>
        <taxon>Metazoa</taxon>
        <taxon>Ecdysozoa</taxon>
        <taxon>Scalidophora</taxon>
        <taxon>Priapulida</taxon>
        <taxon>Priapulimorpha</taxon>
        <taxon>Priapulimorphida</taxon>
        <taxon>Priapulidae</taxon>
        <taxon>Priapulus</taxon>
    </lineage>
</organism>
<evidence type="ECO:0000256" key="4">
    <source>
        <dbReference type="ARBA" id="ARBA00023004"/>
    </source>
</evidence>
<feature type="domain" description="DPH-type MB" evidence="6">
    <location>
        <begin position="78"/>
        <end position="137"/>
    </location>
</feature>
<reference evidence="8" key="1">
    <citation type="submission" date="2025-08" db="UniProtKB">
        <authorList>
            <consortium name="RefSeq"/>
        </authorList>
    </citation>
    <scope>IDENTIFICATION</scope>
</reference>
<dbReference type="PANTHER" id="PTHR45255:SF1">
    <property type="entry name" value="DNAJ HOMOLOG SUBFAMILY C MEMBER 24"/>
    <property type="match status" value="1"/>
</dbReference>
<dbReference type="Gene3D" id="1.10.287.110">
    <property type="entry name" value="DnaJ domain"/>
    <property type="match status" value="1"/>
</dbReference>
<protein>
    <submittedName>
        <fullName evidence="8">DnaJ homolog subfamily C member 24-like</fullName>
    </submittedName>
</protein>
<dbReference type="RefSeq" id="XP_014665638.1">
    <property type="nucleotide sequence ID" value="XM_014810152.1"/>
</dbReference>
<dbReference type="SUPFAM" id="SSF46565">
    <property type="entry name" value="Chaperone J-domain"/>
    <property type="match status" value="1"/>
</dbReference>
<dbReference type="InterPro" id="IPR007872">
    <property type="entry name" value="DPH_MB_dom"/>
</dbReference>
<proteinExistence type="inferred from homology"/>
<keyword evidence="3" id="KW-0862">Zinc</keyword>
<comment type="similarity">
    <text evidence="1">Belongs to the DPH4 family.</text>
</comment>
<dbReference type="Pfam" id="PF05207">
    <property type="entry name" value="Zn_ribbon_CSL"/>
    <property type="match status" value="1"/>
</dbReference>
<sequence length="159" mass="18355">MKDLYVIIGVERSASYDTIKTNYQEKAKQFHPDKAAANTDPSVFVNVNKAWKILCKPELRRRYDAELYEYESTRQWPVNEEISLGDFDKDFADEEPFYVRDCRCGGQYVLPECESRQRSCLVICCDTCSLSVRVFVTNLLDDVDEEAVLEAVKPQKCSV</sequence>
<dbReference type="InterPro" id="IPR036671">
    <property type="entry name" value="DPH_MB_sf"/>
</dbReference>
<dbReference type="InterPro" id="IPR036869">
    <property type="entry name" value="J_dom_sf"/>
</dbReference>
<evidence type="ECO:0000259" key="5">
    <source>
        <dbReference type="PROSITE" id="PS50076"/>
    </source>
</evidence>
<keyword evidence="7" id="KW-1185">Reference proteome</keyword>
<evidence type="ECO:0000256" key="3">
    <source>
        <dbReference type="ARBA" id="ARBA00022833"/>
    </source>
</evidence>